<feature type="region of interest" description="Disordered" evidence="1">
    <location>
        <begin position="54"/>
        <end position="73"/>
    </location>
</feature>
<evidence type="ECO:0000256" key="1">
    <source>
        <dbReference type="SAM" id="MobiDB-lite"/>
    </source>
</evidence>
<protein>
    <submittedName>
        <fullName evidence="2">Uncharacterized protein</fullName>
    </submittedName>
</protein>
<gene>
    <name evidence="2" type="ORF">GCM10022226_48250</name>
</gene>
<feature type="compositionally biased region" description="Low complexity" evidence="1">
    <location>
        <begin position="54"/>
        <end position="65"/>
    </location>
</feature>
<organism evidence="2 3">
    <name type="scientific">Sphaerisporangium flaviroseum</name>
    <dbReference type="NCBI Taxonomy" id="509199"/>
    <lineage>
        <taxon>Bacteria</taxon>
        <taxon>Bacillati</taxon>
        <taxon>Actinomycetota</taxon>
        <taxon>Actinomycetes</taxon>
        <taxon>Streptosporangiales</taxon>
        <taxon>Streptosporangiaceae</taxon>
        <taxon>Sphaerisporangium</taxon>
    </lineage>
</organism>
<reference evidence="3" key="1">
    <citation type="journal article" date="2019" name="Int. J. Syst. Evol. Microbiol.">
        <title>The Global Catalogue of Microorganisms (GCM) 10K type strain sequencing project: providing services to taxonomists for standard genome sequencing and annotation.</title>
        <authorList>
            <consortium name="The Broad Institute Genomics Platform"/>
            <consortium name="The Broad Institute Genome Sequencing Center for Infectious Disease"/>
            <person name="Wu L."/>
            <person name="Ma J."/>
        </authorList>
    </citation>
    <scope>NUCLEOTIDE SEQUENCE [LARGE SCALE GENOMIC DNA]</scope>
    <source>
        <strain evidence="3">JCM 16908</strain>
    </source>
</reference>
<proteinExistence type="predicted"/>
<comment type="caution">
    <text evidence="2">The sequence shown here is derived from an EMBL/GenBank/DDBJ whole genome shotgun (WGS) entry which is preliminary data.</text>
</comment>
<dbReference type="Proteomes" id="UP001500888">
    <property type="component" value="Unassembled WGS sequence"/>
</dbReference>
<name>A0ABP7IMR9_9ACTN</name>
<accession>A0ABP7IMR9</accession>
<keyword evidence="3" id="KW-1185">Reference proteome</keyword>
<evidence type="ECO:0000313" key="2">
    <source>
        <dbReference type="EMBL" id="GAA3822197.1"/>
    </source>
</evidence>
<dbReference type="EMBL" id="BAAAZR010000017">
    <property type="protein sequence ID" value="GAA3822197.1"/>
    <property type="molecule type" value="Genomic_DNA"/>
</dbReference>
<sequence>MASWEGEFSGPPMGETVAAAGAVNAFSARTPPENIAAREYVRRVRELVFSGVRSHAAGRRSSSSPPGAPPRALMVPESPVTVLLAAKVVLPGLGKDVLVLTAPNSSGSQVCGA</sequence>
<evidence type="ECO:0000313" key="3">
    <source>
        <dbReference type="Proteomes" id="UP001500888"/>
    </source>
</evidence>